<comment type="caution">
    <text evidence="2">The sequence shown here is derived from an EMBL/GenBank/DDBJ whole genome shotgun (WGS) entry which is preliminary data.</text>
</comment>
<evidence type="ECO:0000313" key="3">
    <source>
        <dbReference type="Proteomes" id="UP000029393"/>
    </source>
</evidence>
<accession>A0A091ART5</accession>
<dbReference type="OrthoDB" id="5966600at2"/>
<evidence type="ECO:0000256" key="1">
    <source>
        <dbReference type="SAM" id="Phobius"/>
    </source>
</evidence>
<dbReference type="AlphaFoldDB" id="A0A091ART5"/>
<keyword evidence="1" id="KW-0472">Membrane</keyword>
<feature type="transmembrane region" description="Helical" evidence="1">
    <location>
        <begin position="46"/>
        <end position="64"/>
    </location>
</feature>
<reference evidence="2 3" key="1">
    <citation type="submission" date="2013-09" db="EMBL/GenBank/DDBJ databases">
        <title>Genome sequencing of Arenimonas metalli.</title>
        <authorList>
            <person name="Chen F."/>
            <person name="Wang G."/>
        </authorList>
    </citation>
    <scope>NUCLEOTIDE SEQUENCE [LARGE SCALE GENOMIC DNA]</scope>
    <source>
        <strain evidence="2 3">CF5-1</strain>
    </source>
</reference>
<dbReference type="eggNOG" id="ENOG5031E14">
    <property type="taxonomic scope" value="Bacteria"/>
</dbReference>
<sequence>MPDARAHDPGLPIAEALQRLPLETPDRSAWPLLQQRLAARERKPRVRWPFALAAAAVLALAALLPGRIATPPAAPDPVASVAAPDVDALMAESARLEHLVSAVSPDGMASASGTLLGLEFEDRLQQIDTALSDPALGPDGRAALWQLRVSLLREYAGFQGTRQYLAADGNTVDGALVATF</sequence>
<protein>
    <submittedName>
        <fullName evidence="2">Uncharacterized protein</fullName>
    </submittedName>
</protein>
<dbReference type="RefSeq" id="WP_052575453.1">
    <property type="nucleotide sequence ID" value="NZ_AVCK01000055.1"/>
</dbReference>
<dbReference type="PATRIC" id="fig|1384056.3.peg.2454"/>
<dbReference type="EMBL" id="AVCK01000055">
    <property type="protein sequence ID" value="KFN42066.1"/>
    <property type="molecule type" value="Genomic_DNA"/>
</dbReference>
<evidence type="ECO:0000313" key="2">
    <source>
        <dbReference type="EMBL" id="KFN42066.1"/>
    </source>
</evidence>
<keyword evidence="3" id="KW-1185">Reference proteome</keyword>
<dbReference type="STRING" id="1384056.N787_04665"/>
<dbReference type="Proteomes" id="UP000029393">
    <property type="component" value="Unassembled WGS sequence"/>
</dbReference>
<organism evidence="2 3">
    <name type="scientific">Arenimonas metalli CF5-1</name>
    <dbReference type="NCBI Taxonomy" id="1384056"/>
    <lineage>
        <taxon>Bacteria</taxon>
        <taxon>Pseudomonadati</taxon>
        <taxon>Pseudomonadota</taxon>
        <taxon>Gammaproteobacteria</taxon>
        <taxon>Lysobacterales</taxon>
        <taxon>Lysobacteraceae</taxon>
        <taxon>Arenimonas</taxon>
    </lineage>
</organism>
<proteinExistence type="predicted"/>
<keyword evidence="1" id="KW-1133">Transmembrane helix</keyword>
<gene>
    <name evidence="2" type="ORF">N787_04665</name>
</gene>
<keyword evidence="1" id="KW-0812">Transmembrane</keyword>
<name>A0A091ART5_9GAMM</name>